<dbReference type="InterPro" id="IPR029068">
    <property type="entry name" value="Glyas_Bleomycin-R_OHBP_Dase"/>
</dbReference>
<dbReference type="AlphaFoldDB" id="A0A9X1AC20"/>
<dbReference type="RefSeq" id="WP_214391084.1">
    <property type="nucleotide sequence ID" value="NZ_JAFLWW010000004.1"/>
</dbReference>
<sequence length="143" mass="16081">MDEKVRTAEPHLDELFNIGLKAPKLDEELKFLSAFNPDRTYKVQFGPKQIDAVELGGVKFFLFQALSYDEYLPAPHPGGVGHVSFMVDDLDELLEHLERHGIKPFRGPYEGQLGELGKRMVAMFRSPNGTLVSTIPRNPSKQA</sequence>
<evidence type="ECO:0000313" key="3">
    <source>
        <dbReference type="Proteomes" id="UP001138921"/>
    </source>
</evidence>
<dbReference type="Pfam" id="PF13669">
    <property type="entry name" value="Glyoxalase_4"/>
    <property type="match status" value="1"/>
</dbReference>
<proteinExistence type="predicted"/>
<evidence type="ECO:0000313" key="2">
    <source>
        <dbReference type="EMBL" id="MBT1157150.1"/>
    </source>
</evidence>
<protein>
    <submittedName>
        <fullName evidence="2">VOC family protein</fullName>
    </submittedName>
</protein>
<evidence type="ECO:0000259" key="1">
    <source>
        <dbReference type="PROSITE" id="PS51819"/>
    </source>
</evidence>
<reference evidence="2" key="1">
    <citation type="journal article" date="2021" name="Microorganisms">
        <title>Phylogenomic Reconstruction and Metabolic Potential of the Genus Aminobacter.</title>
        <authorList>
            <person name="Artuso I."/>
            <person name="Turrini P."/>
            <person name="Pirolo M."/>
            <person name="Lugli G.A."/>
            <person name="Ventura M."/>
            <person name="Visca P."/>
        </authorList>
    </citation>
    <scope>NUCLEOTIDE SEQUENCE</scope>
    <source>
        <strain evidence="2">LMG 26462</strain>
    </source>
</reference>
<keyword evidence="3" id="KW-1185">Reference proteome</keyword>
<dbReference type="Gene3D" id="3.10.180.10">
    <property type="entry name" value="2,3-Dihydroxybiphenyl 1,2-Dioxygenase, domain 1"/>
    <property type="match status" value="1"/>
</dbReference>
<dbReference type="InterPro" id="IPR037523">
    <property type="entry name" value="VOC_core"/>
</dbReference>
<accession>A0A9X1AC20</accession>
<gene>
    <name evidence="2" type="ORF">J1C56_16260</name>
</gene>
<dbReference type="PROSITE" id="PS51819">
    <property type="entry name" value="VOC"/>
    <property type="match status" value="1"/>
</dbReference>
<dbReference type="SUPFAM" id="SSF54593">
    <property type="entry name" value="Glyoxalase/Bleomycin resistance protein/Dihydroxybiphenyl dioxygenase"/>
    <property type="match status" value="1"/>
</dbReference>
<organism evidence="2 3">
    <name type="scientific">Aminobacter anthyllidis</name>
    <dbReference type="NCBI Taxonomy" id="1035067"/>
    <lineage>
        <taxon>Bacteria</taxon>
        <taxon>Pseudomonadati</taxon>
        <taxon>Pseudomonadota</taxon>
        <taxon>Alphaproteobacteria</taxon>
        <taxon>Hyphomicrobiales</taxon>
        <taxon>Phyllobacteriaceae</taxon>
        <taxon>Aminobacter</taxon>
    </lineage>
</organism>
<reference evidence="2" key="2">
    <citation type="submission" date="2021-03" db="EMBL/GenBank/DDBJ databases">
        <authorList>
            <person name="Artuso I."/>
            <person name="Turrini P."/>
            <person name="Pirolo M."/>
            <person name="Lugli G.A."/>
            <person name="Ventura M."/>
            <person name="Visca P."/>
        </authorList>
    </citation>
    <scope>NUCLEOTIDE SEQUENCE</scope>
    <source>
        <strain evidence="2">LMG 26462</strain>
    </source>
</reference>
<comment type="caution">
    <text evidence="2">The sequence shown here is derived from an EMBL/GenBank/DDBJ whole genome shotgun (WGS) entry which is preliminary data.</text>
</comment>
<dbReference type="Proteomes" id="UP001138921">
    <property type="component" value="Unassembled WGS sequence"/>
</dbReference>
<feature type="domain" description="VOC" evidence="1">
    <location>
        <begin position="14"/>
        <end position="137"/>
    </location>
</feature>
<dbReference type="EMBL" id="JAFLWW010000004">
    <property type="protein sequence ID" value="MBT1157150.1"/>
    <property type="molecule type" value="Genomic_DNA"/>
</dbReference>
<name>A0A9X1AC20_9HYPH</name>